<dbReference type="PROSITE" id="PS51257">
    <property type="entry name" value="PROKAR_LIPOPROTEIN"/>
    <property type="match status" value="1"/>
</dbReference>
<sequence>MKNLFSYLWATALLIIISSCSSDEAFSDKKNSSEANANLESIAKNDTVNISDIIFPLVGSRDTLKRPGVLNRLSASDSYEIDQLNEIPVFLKVMGNSSDKQFITASTKGAELNMSAYNGNLSQQYFIKVLPPSTGIRYLIYSKNTNTPVSVGSYQSNPNVKVLYSRNDSSGSLFGSSWDFDRGVYTSNSFVIKNQDYPESGGGSFWDIYYNAITVNDSKISFSKYNNNPRQEFEIIPVETFVVEKIEFDVDAGVILSNAPLQVYKEGYTNSGSIEQTYTFAINTSYTKSSNYNRSTSYKLTLSSTVKAGVPFFSEGEIKTSAEFGQSFTYGESESATIAVNRSYPVKVPSNNRADLTLTFFKYNMNVDYVATCRGLTSGKIIQIKGVWNGVDVEETNANLTLTPLNGGSVQKMEISQEMLNSKRIIEMK</sequence>
<proteinExistence type="predicted"/>
<feature type="chain" id="PRO_5015436286" evidence="1">
    <location>
        <begin position="26"/>
        <end position="429"/>
    </location>
</feature>
<dbReference type="Proteomes" id="UP000244527">
    <property type="component" value="Chromosome"/>
</dbReference>
<gene>
    <name evidence="2" type="ORF">FFWV33_15785</name>
</gene>
<organism evidence="2 3">
    <name type="scientific">Flavobacterium faecale</name>
    <dbReference type="NCBI Taxonomy" id="1355330"/>
    <lineage>
        <taxon>Bacteria</taxon>
        <taxon>Pseudomonadati</taxon>
        <taxon>Bacteroidota</taxon>
        <taxon>Flavobacteriia</taxon>
        <taxon>Flavobacteriales</taxon>
        <taxon>Flavobacteriaceae</taxon>
        <taxon>Flavobacterium</taxon>
    </lineage>
</organism>
<dbReference type="PANTHER" id="PTHR39244:SF5">
    <property type="entry name" value="NATTERIN-3-LIKE"/>
    <property type="match status" value="1"/>
</dbReference>
<dbReference type="Gene3D" id="2.80.10.50">
    <property type="match status" value="1"/>
</dbReference>
<evidence type="ECO:0000313" key="3">
    <source>
        <dbReference type="Proteomes" id="UP000244527"/>
    </source>
</evidence>
<keyword evidence="1" id="KW-0732">Signal</keyword>
<reference evidence="2 3" key="1">
    <citation type="submission" date="2017-04" db="EMBL/GenBank/DDBJ databases">
        <title>Compelte genome sequence of WV33.</title>
        <authorList>
            <person name="Lee P.C."/>
        </authorList>
    </citation>
    <scope>NUCLEOTIDE SEQUENCE [LARGE SCALE GENOMIC DNA]</scope>
    <source>
        <strain evidence="2 3">WV33</strain>
    </source>
</reference>
<dbReference type="Gene3D" id="2.170.15.10">
    <property type="entry name" value="Proaerolysin, chain A, domain 3"/>
    <property type="match status" value="1"/>
</dbReference>
<dbReference type="KEGG" id="ffa:FFWV33_15785"/>
<evidence type="ECO:0000313" key="2">
    <source>
        <dbReference type="EMBL" id="AWG22881.1"/>
    </source>
</evidence>
<dbReference type="EMBL" id="CP020918">
    <property type="protein sequence ID" value="AWG22881.1"/>
    <property type="molecule type" value="Genomic_DNA"/>
</dbReference>
<dbReference type="PANTHER" id="PTHR39244">
    <property type="entry name" value="NATTERIN-4"/>
    <property type="match status" value="1"/>
</dbReference>
<dbReference type="AlphaFoldDB" id="A0A2S1LGV4"/>
<name>A0A2S1LGV4_9FLAO</name>
<dbReference type="RefSeq" id="WP_108741794.1">
    <property type="nucleotide sequence ID" value="NZ_CP020918.1"/>
</dbReference>
<evidence type="ECO:0000256" key="1">
    <source>
        <dbReference type="SAM" id="SignalP"/>
    </source>
</evidence>
<dbReference type="OrthoDB" id="1307976at2"/>
<dbReference type="SUPFAM" id="SSF56973">
    <property type="entry name" value="Aerolisin/ETX pore-forming domain"/>
    <property type="match status" value="1"/>
</dbReference>
<protein>
    <submittedName>
        <fullName evidence="2">Uncharacterized protein</fullName>
    </submittedName>
</protein>
<accession>A0A2S1LGV4</accession>
<feature type="signal peptide" evidence="1">
    <location>
        <begin position="1"/>
        <end position="25"/>
    </location>
</feature>
<keyword evidence="3" id="KW-1185">Reference proteome</keyword>
<dbReference type="CDD" id="cd20240">
    <property type="entry name" value="PFM_aerolysin-like"/>
    <property type="match status" value="1"/>
</dbReference>
<dbReference type="InterPro" id="IPR053237">
    <property type="entry name" value="Natterin_C"/>
</dbReference>